<reference evidence="5 6" key="1">
    <citation type="submission" date="2015-02" db="EMBL/GenBank/DDBJ databases">
        <authorList>
            <person name="Chooi Y.-H."/>
        </authorList>
    </citation>
    <scope>NUCLEOTIDE SEQUENCE [LARGE SCALE GENOMIC DNA]</scope>
    <source>
        <strain evidence="5">E3</strain>
    </source>
</reference>
<feature type="repeat" description="PPR" evidence="2">
    <location>
        <begin position="423"/>
        <end position="457"/>
    </location>
</feature>
<proteinExistence type="predicted"/>
<dbReference type="NCBIfam" id="TIGR00756">
    <property type="entry name" value="PPR"/>
    <property type="match status" value="1"/>
</dbReference>
<dbReference type="Pfam" id="PF14432">
    <property type="entry name" value="DYW_deaminase"/>
    <property type="match status" value="1"/>
</dbReference>
<evidence type="ECO:0000259" key="4">
    <source>
        <dbReference type="Pfam" id="PF17177"/>
    </source>
</evidence>
<feature type="domain" description="DYW" evidence="3">
    <location>
        <begin position="794"/>
        <end position="864"/>
    </location>
</feature>
<dbReference type="InterPro" id="IPR033443">
    <property type="entry name" value="PROP1-like_PPR_dom"/>
</dbReference>
<dbReference type="OMA" id="CSWVEGI"/>
<dbReference type="OrthoDB" id="185373at2759"/>
<protein>
    <recommendedName>
        <fullName evidence="7">DYW domain-containing protein</fullName>
    </recommendedName>
</protein>
<dbReference type="InterPro" id="IPR011990">
    <property type="entry name" value="TPR-like_helical_dom_sf"/>
</dbReference>
<evidence type="ECO:0000259" key="3">
    <source>
        <dbReference type="Pfam" id="PF14432"/>
    </source>
</evidence>
<evidence type="ECO:0000313" key="6">
    <source>
        <dbReference type="Proteomes" id="UP000039324"/>
    </source>
</evidence>
<evidence type="ECO:0000256" key="2">
    <source>
        <dbReference type="PROSITE-ProRule" id="PRU00708"/>
    </source>
</evidence>
<evidence type="ECO:0000256" key="1">
    <source>
        <dbReference type="ARBA" id="ARBA00022737"/>
    </source>
</evidence>
<dbReference type="Gene3D" id="1.25.40.10">
    <property type="entry name" value="Tetratricopeptide repeat domain"/>
    <property type="match status" value="5"/>
</dbReference>
<dbReference type="PANTHER" id="PTHR47939">
    <property type="entry name" value="MEMBRANE-ASSOCIATED SALT-INDUCIBLE PROTEIN-LIKE"/>
    <property type="match status" value="1"/>
</dbReference>
<organism evidence="5 6">
    <name type="scientific">Plasmodiophora brassicae</name>
    <name type="common">Clubroot disease agent</name>
    <dbReference type="NCBI Taxonomy" id="37360"/>
    <lineage>
        <taxon>Eukaryota</taxon>
        <taxon>Sar</taxon>
        <taxon>Rhizaria</taxon>
        <taxon>Endomyxa</taxon>
        <taxon>Phytomyxea</taxon>
        <taxon>Plasmodiophorida</taxon>
        <taxon>Plasmodiophoridae</taxon>
        <taxon>Plasmodiophora</taxon>
    </lineage>
</organism>
<accession>A0A0G4IYL7</accession>
<name>A0A0G4IYL7_PLABS</name>
<dbReference type="GO" id="GO:0008270">
    <property type="term" value="F:zinc ion binding"/>
    <property type="evidence" value="ECO:0007669"/>
    <property type="project" value="InterPro"/>
</dbReference>
<dbReference type="InterPro" id="IPR050667">
    <property type="entry name" value="PPR-containing_protein"/>
</dbReference>
<dbReference type="PROSITE" id="PS51375">
    <property type="entry name" value="PPR"/>
    <property type="match status" value="3"/>
</dbReference>
<dbReference type="InterPro" id="IPR002885">
    <property type="entry name" value="PPR_rpt"/>
</dbReference>
<dbReference type="STRING" id="37360.A0A0G4IYL7"/>
<dbReference type="EMBL" id="CDSF01000101">
    <property type="protein sequence ID" value="CEP00435.1"/>
    <property type="molecule type" value="Genomic_DNA"/>
</dbReference>
<feature type="domain" description="PROP1-like PPR" evidence="4">
    <location>
        <begin position="470"/>
        <end position="629"/>
    </location>
</feature>
<feature type="repeat" description="PPR" evidence="2">
    <location>
        <begin position="458"/>
        <end position="492"/>
    </location>
</feature>
<evidence type="ECO:0000313" key="5">
    <source>
        <dbReference type="EMBL" id="CEP00435.1"/>
    </source>
</evidence>
<keyword evidence="6" id="KW-1185">Reference proteome</keyword>
<dbReference type="Proteomes" id="UP000039324">
    <property type="component" value="Unassembled WGS sequence"/>
</dbReference>
<evidence type="ECO:0008006" key="7">
    <source>
        <dbReference type="Google" id="ProtNLM"/>
    </source>
</evidence>
<dbReference type="Pfam" id="PF17177">
    <property type="entry name" value="PPR_long"/>
    <property type="match status" value="1"/>
</dbReference>
<keyword evidence="1" id="KW-0677">Repeat</keyword>
<dbReference type="AlphaFoldDB" id="A0A0G4IYL7"/>
<dbReference type="InterPro" id="IPR032867">
    <property type="entry name" value="DYW_dom"/>
</dbReference>
<dbReference type="Pfam" id="PF01535">
    <property type="entry name" value="PPR"/>
    <property type="match status" value="2"/>
</dbReference>
<dbReference type="PANTHER" id="PTHR47939:SF13">
    <property type="entry name" value="OS03G0201400 PROTEIN"/>
    <property type="match status" value="1"/>
</dbReference>
<sequence>MAADVRFYQVMMSFCKRHLPGKAPDVLDAAVKRGCHVCDALFCTFIAACQRAKRPLMRQVLERYATCGPRSHNVIFGVANICRHARRPASALSLVSDAIDNNVEISEEMLSLFAVCCAEARRPVGADTAERLLGYIRSKRIAPHKQVQLYANLVKALLSQNRVASALRALDLMESIGVQPSMQISTLILSALAKTGRVFQAIALFESMVKRDLRVDNPVFCLLVGACGRSANQSSVHKLWQYARDKQLLDDDFVVCALISACDRCGDLESARQVFLDRCANSKPDQATLRAMVMTYTRHGLLQDAVESFDKYKPSEAEPAREVCSMLVMALLRDGCVSGALSVFNSTFGGGVEADPDVLVPIVDACGRTAELGTLQSLRRFANDHGLMTDDAVVRAFIVAYGKCGLIDTAKQIFDAGESSTPSNTVFDAMIGAYCRCGMASQELSAFEQMTACDTQPSADTFASILPVLAEENRIADAMKLFDTMLTQGIVLGAHVFTLLVSAVGRSSELPALQTLHQYALDHNHALLRDDGVIRSLVAAFARCGDIETSAQVFESHCKEVSTTSIAVYNAMLAAFADWGMLSNAMVAYERLKSSRMLPTEATLGALLAACSHVGDLSQANAVLSEFARDYQVAVSPGGAVFMVDLHGRVGNLEQAERIAASHSQGQIGHWLTLLRACWHHSDVARAERVFARILSFGNAEPEALAPAYALMLNMFSGCGRDEDAARLRSEMGMRSVPTVIEQADLRLVDGRMSFQPSDVLYESVPDFRAQHDELLGRLVKAGYKVNQSSPDHVMHGEMLAIAYALKVAPVGQAVRVEKSSPICRDCHDGAKRTSALFERDIYIRDPIRQHHFHNGRCSCRDYW</sequence>
<feature type="repeat" description="PPR" evidence="2">
    <location>
        <begin position="565"/>
        <end position="599"/>
    </location>
</feature>
<gene>
    <name evidence="5" type="ORF">PBRA_001489</name>
</gene>